<dbReference type="SUPFAM" id="SSF51230">
    <property type="entry name" value="Single hybrid motif"/>
    <property type="match status" value="1"/>
</dbReference>
<organism evidence="13 14">
    <name type="scientific">Meganyctiphanes norvegica</name>
    <name type="common">Northern krill</name>
    <name type="synonym">Thysanopoda norvegica</name>
    <dbReference type="NCBI Taxonomy" id="48144"/>
    <lineage>
        <taxon>Eukaryota</taxon>
        <taxon>Metazoa</taxon>
        <taxon>Ecdysozoa</taxon>
        <taxon>Arthropoda</taxon>
        <taxon>Crustacea</taxon>
        <taxon>Multicrustacea</taxon>
        <taxon>Malacostraca</taxon>
        <taxon>Eumalacostraca</taxon>
        <taxon>Eucarida</taxon>
        <taxon>Euphausiacea</taxon>
        <taxon>Euphausiidae</taxon>
        <taxon>Meganyctiphanes</taxon>
    </lineage>
</organism>
<evidence type="ECO:0000256" key="1">
    <source>
        <dbReference type="ARBA" id="ARBA00001938"/>
    </source>
</evidence>
<comment type="similarity">
    <text evidence="3">Belongs to the 2-oxoacid dehydrogenase family.</text>
</comment>
<dbReference type="EMBL" id="CAXKWB010019444">
    <property type="protein sequence ID" value="CAL4121894.1"/>
    <property type="molecule type" value="Genomic_DNA"/>
</dbReference>
<keyword evidence="5" id="KW-0450">Lipoyl</keyword>
<evidence type="ECO:0000259" key="12">
    <source>
        <dbReference type="PROSITE" id="PS50968"/>
    </source>
</evidence>
<evidence type="ECO:0000256" key="3">
    <source>
        <dbReference type="ARBA" id="ARBA00007317"/>
    </source>
</evidence>
<keyword evidence="7" id="KW-0496">Mitochondrion</keyword>
<evidence type="ECO:0000256" key="6">
    <source>
        <dbReference type="ARBA" id="ARBA00022946"/>
    </source>
</evidence>
<dbReference type="GO" id="GO:0005759">
    <property type="term" value="C:mitochondrial matrix"/>
    <property type="evidence" value="ECO:0007669"/>
    <property type="project" value="UniProtKB-SubCell"/>
</dbReference>
<dbReference type="Pfam" id="PF00364">
    <property type="entry name" value="Biotin_lipoyl"/>
    <property type="match status" value="1"/>
</dbReference>
<dbReference type="GO" id="GO:0016407">
    <property type="term" value="F:acetyltransferase activity"/>
    <property type="evidence" value="ECO:0007669"/>
    <property type="project" value="TreeGrafter"/>
</dbReference>
<dbReference type="InterPro" id="IPR011053">
    <property type="entry name" value="Single_hybrid_motif"/>
</dbReference>
<evidence type="ECO:0000256" key="2">
    <source>
        <dbReference type="ARBA" id="ARBA00004305"/>
    </source>
</evidence>
<dbReference type="Gene3D" id="2.40.50.100">
    <property type="match status" value="1"/>
</dbReference>
<proteinExistence type="inferred from homology"/>
<dbReference type="GO" id="GO:0043754">
    <property type="term" value="F:dihydrolipoamide branched chain acyltransferase activity"/>
    <property type="evidence" value="ECO:0007669"/>
    <property type="project" value="UniProtKB-EC"/>
</dbReference>
<protein>
    <recommendedName>
        <fullName evidence="10">Lipoamide acyltransferase component of branched-chain alpha-keto acid dehydrogenase complex, mitochondrial</fullName>
        <ecNumber evidence="9">2.3.1.168</ecNumber>
    </recommendedName>
    <alternativeName>
        <fullName evidence="11">Branched-chain alpha-keto acid dehydrogenase complex component E2</fullName>
    </alternativeName>
</protein>
<dbReference type="PROSITE" id="PS50968">
    <property type="entry name" value="BIOTINYL_LIPOYL"/>
    <property type="match status" value="1"/>
</dbReference>
<dbReference type="GO" id="GO:0031405">
    <property type="term" value="F:lipoic acid binding"/>
    <property type="evidence" value="ECO:0007669"/>
    <property type="project" value="TreeGrafter"/>
</dbReference>
<feature type="non-terminal residue" evidence="13">
    <location>
        <position position="211"/>
    </location>
</feature>
<dbReference type="InterPro" id="IPR000089">
    <property type="entry name" value="Biotin_lipoyl"/>
</dbReference>
<dbReference type="FunFam" id="2.40.50.100:FF:000013">
    <property type="entry name" value="Dihydrolipoamide acetyltransferase component of pyruvate dehydrogenase complex"/>
    <property type="match status" value="1"/>
</dbReference>
<dbReference type="PANTHER" id="PTHR43178">
    <property type="entry name" value="DIHYDROLIPOAMIDE ACETYLTRANSFERASE COMPONENT OF PYRUVATE DEHYDROGENASE COMPLEX"/>
    <property type="match status" value="1"/>
</dbReference>
<reference evidence="13 14" key="1">
    <citation type="submission" date="2024-05" db="EMBL/GenBank/DDBJ databases">
        <authorList>
            <person name="Wallberg A."/>
        </authorList>
    </citation>
    <scope>NUCLEOTIDE SEQUENCE [LARGE SCALE GENOMIC DNA]</scope>
</reference>
<gene>
    <name evidence="13" type="ORF">MNOR_LOCUS22756</name>
</gene>
<comment type="caution">
    <text evidence="13">The sequence shown here is derived from an EMBL/GenBank/DDBJ whole genome shotgun (WGS) entry which is preliminary data.</text>
</comment>
<dbReference type="EC" id="2.3.1.168" evidence="9"/>
<evidence type="ECO:0000256" key="5">
    <source>
        <dbReference type="ARBA" id="ARBA00022823"/>
    </source>
</evidence>
<evidence type="ECO:0000256" key="10">
    <source>
        <dbReference type="ARBA" id="ARBA00039275"/>
    </source>
</evidence>
<dbReference type="Proteomes" id="UP001497623">
    <property type="component" value="Unassembled WGS sequence"/>
</dbReference>
<evidence type="ECO:0000256" key="4">
    <source>
        <dbReference type="ARBA" id="ARBA00022679"/>
    </source>
</evidence>
<keyword evidence="6" id="KW-0809">Transit peptide</keyword>
<evidence type="ECO:0000313" key="14">
    <source>
        <dbReference type="Proteomes" id="UP001497623"/>
    </source>
</evidence>
<evidence type="ECO:0000256" key="9">
    <source>
        <dbReference type="ARBA" id="ARBA00038880"/>
    </source>
</evidence>
<feature type="non-terminal residue" evidence="13">
    <location>
        <position position="1"/>
    </location>
</feature>
<dbReference type="CDD" id="cd06849">
    <property type="entry name" value="lipoyl_domain"/>
    <property type="match status" value="1"/>
</dbReference>
<accession>A0AAV2RCS9</accession>
<keyword evidence="8" id="KW-0012">Acyltransferase</keyword>
<evidence type="ECO:0000256" key="11">
    <source>
        <dbReference type="ARBA" id="ARBA00042008"/>
    </source>
</evidence>
<keyword evidence="4" id="KW-0808">Transferase</keyword>
<feature type="domain" description="Lipoyl-binding" evidence="12">
    <location>
        <begin position="81"/>
        <end position="156"/>
    </location>
</feature>
<dbReference type="AlphaFoldDB" id="A0AAV2RCS9"/>
<comment type="cofactor">
    <cofactor evidence="1">
        <name>(R)-lipoate</name>
        <dbReference type="ChEBI" id="CHEBI:83088"/>
    </cofactor>
</comment>
<evidence type="ECO:0000256" key="8">
    <source>
        <dbReference type="ARBA" id="ARBA00023315"/>
    </source>
</evidence>
<dbReference type="PROSITE" id="PS00189">
    <property type="entry name" value="LIPOYL"/>
    <property type="match status" value="1"/>
</dbReference>
<dbReference type="PANTHER" id="PTHR43178:SF5">
    <property type="entry name" value="LIPOAMIDE ACYLTRANSFERASE COMPONENT OF BRANCHED-CHAIN ALPHA-KETO ACID DEHYDROGENASE COMPLEX, MITOCHONDRIAL"/>
    <property type="match status" value="1"/>
</dbReference>
<evidence type="ECO:0000313" key="13">
    <source>
        <dbReference type="EMBL" id="CAL4121894.1"/>
    </source>
</evidence>
<keyword evidence="14" id="KW-1185">Reference proteome</keyword>
<name>A0AAV2RCS9_MEGNR</name>
<sequence>AARSLPQQLTMASSMLRQSFSISKTCYLPFVRTLGGNVAYYSLNKASSQSLGILQKSSCPAHSWKFSTERNIHISARRLKLMPFLLADIGEGIKEVVIKEWFVSEGDSVSEFDQICEVQSDKASVTITSRYTGLVRNLCYEVDDTALVGKPLVEIEIENGGESTIVGEPVLEGEAMTVGGDNSAEGTDTITLPKGKFLTTPAVRRIASEHN</sequence>
<dbReference type="InterPro" id="IPR050743">
    <property type="entry name" value="2-oxoacid_DH_E2_comp"/>
</dbReference>
<comment type="subcellular location">
    <subcellularLocation>
        <location evidence="2">Mitochondrion matrix</location>
    </subcellularLocation>
</comment>
<dbReference type="InterPro" id="IPR003016">
    <property type="entry name" value="2-oxoA_DH_lipoyl-BS"/>
</dbReference>
<evidence type="ECO:0000256" key="7">
    <source>
        <dbReference type="ARBA" id="ARBA00023128"/>
    </source>
</evidence>